<dbReference type="InterPro" id="IPR003870">
    <property type="entry name" value="DUF222"/>
</dbReference>
<evidence type="ECO:0000259" key="3">
    <source>
        <dbReference type="SMART" id="SM00507"/>
    </source>
</evidence>
<name>A0A4R5TUQ0_9MICC</name>
<comment type="caution">
    <text evidence="4">The sequence shown here is derived from an EMBL/GenBank/DDBJ whole genome shotgun (WGS) entry which is preliminary data.</text>
</comment>
<reference evidence="4 5" key="1">
    <citation type="submission" date="2019-03" db="EMBL/GenBank/DDBJ databases">
        <title>Arthrobacter sp. nov., an bacterium isolated from biocrust in Mu Us Desert.</title>
        <authorList>
            <person name="Lixiong L."/>
        </authorList>
    </citation>
    <scope>NUCLEOTIDE SEQUENCE [LARGE SCALE GENOMIC DNA]</scope>
    <source>
        <strain evidence="4 5">SLN-3</strain>
    </source>
</reference>
<dbReference type="InterPro" id="IPR003615">
    <property type="entry name" value="HNH_nuc"/>
</dbReference>
<evidence type="ECO:0000256" key="1">
    <source>
        <dbReference type="ARBA" id="ARBA00023450"/>
    </source>
</evidence>
<dbReference type="Proteomes" id="UP000295411">
    <property type="component" value="Unassembled WGS sequence"/>
</dbReference>
<dbReference type="OrthoDB" id="5197219at2"/>
<feature type="region of interest" description="Disordered" evidence="2">
    <location>
        <begin position="1"/>
        <end position="20"/>
    </location>
</feature>
<feature type="compositionally biased region" description="Polar residues" evidence="2">
    <location>
        <begin position="430"/>
        <end position="439"/>
    </location>
</feature>
<keyword evidence="4" id="KW-0540">Nuclease</keyword>
<dbReference type="Pfam" id="PF01844">
    <property type="entry name" value="HNH"/>
    <property type="match status" value="1"/>
</dbReference>
<organism evidence="4 5">
    <name type="scientific">Arthrobacter crusticola</name>
    <dbReference type="NCBI Taxonomy" id="2547960"/>
    <lineage>
        <taxon>Bacteria</taxon>
        <taxon>Bacillati</taxon>
        <taxon>Actinomycetota</taxon>
        <taxon>Actinomycetes</taxon>
        <taxon>Micrococcales</taxon>
        <taxon>Micrococcaceae</taxon>
        <taxon>Arthrobacter</taxon>
    </lineage>
</organism>
<dbReference type="GO" id="GO:0003676">
    <property type="term" value="F:nucleic acid binding"/>
    <property type="evidence" value="ECO:0007669"/>
    <property type="project" value="InterPro"/>
</dbReference>
<feature type="domain" description="HNH nuclease" evidence="3">
    <location>
        <begin position="358"/>
        <end position="410"/>
    </location>
</feature>
<sequence length="485" mass="52201">MGMVQPAPETKADEAFDPGWTEPSSALEGGLFSYLENEPLWLAHELTTLDPAAIAELNAGESVDTLEKVARLERWLSALKARIVHRVGTSMTERARSGVEHRLASMNAVSETACVLNIPEGTAGFLLNESTALVEDFPPSLEALDSGMITYQHAQVIIRESTGIPAEERAGYEESLLKVAPDLTRPQLAVRARRLRETMCPKAAAERRTKAEADRAVWLEPAPDGMAYLGAFLGAENAVAMFDRLTRAARAAQGPNEARTLAQLRADALAGLVIQDNPSLQENGILSGIRPQVLVTVPVLSLLRESGMPGDLEGYGPIPASVARKLAANAPSLLRLLTDPVDSAVLDVGRRRYRVPTDLKTYLRVRDKTCRYPGCNRSAATADLDHTIPWEDGGSTGPGNLACLCPKHHRMKHEAGWSVRQHPGGVLAWTSPTGRNYSTRPEDPPAAMPSDTGQSWASAGASGQGSGRTPGPAWRPPLPEHPPPF</sequence>
<keyword evidence="4" id="KW-0378">Hydrolase</keyword>
<gene>
    <name evidence="4" type="ORF">E2F48_13405</name>
</gene>
<keyword evidence="4" id="KW-0255">Endonuclease</keyword>
<comment type="similarity">
    <text evidence="1">Belongs to the Rv1128c/1148c/1588c/1702c/1945/3466 family.</text>
</comment>
<feature type="compositionally biased region" description="Pro residues" evidence="2">
    <location>
        <begin position="473"/>
        <end position="485"/>
    </location>
</feature>
<evidence type="ECO:0000313" key="4">
    <source>
        <dbReference type="EMBL" id="TDK24794.1"/>
    </source>
</evidence>
<dbReference type="GO" id="GO:0004519">
    <property type="term" value="F:endonuclease activity"/>
    <property type="evidence" value="ECO:0007669"/>
    <property type="project" value="UniProtKB-KW"/>
</dbReference>
<dbReference type="EMBL" id="SMTK01000004">
    <property type="protein sequence ID" value="TDK24794.1"/>
    <property type="molecule type" value="Genomic_DNA"/>
</dbReference>
<dbReference type="AlphaFoldDB" id="A0A4R5TUQ0"/>
<proteinExistence type="inferred from homology"/>
<dbReference type="GO" id="GO:0008270">
    <property type="term" value="F:zinc ion binding"/>
    <property type="evidence" value="ECO:0007669"/>
    <property type="project" value="InterPro"/>
</dbReference>
<dbReference type="InterPro" id="IPR002711">
    <property type="entry name" value="HNH"/>
</dbReference>
<dbReference type="Pfam" id="PF02720">
    <property type="entry name" value="DUF222"/>
    <property type="match status" value="1"/>
</dbReference>
<feature type="region of interest" description="Disordered" evidence="2">
    <location>
        <begin position="423"/>
        <end position="485"/>
    </location>
</feature>
<dbReference type="CDD" id="cd00085">
    <property type="entry name" value="HNHc"/>
    <property type="match status" value="1"/>
</dbReference>
<keyword evidence="5" id="KW-1185">Reference proteome</keyword>
<dbReference type="Gene3D" id="1.10.30.50">
    <property type="match status" value="1"/>
</dbReference>
<accession>A0A4R5TUQ0</accession>
<protein>
    <submittedName>
        <fullName evidence="4">HNH endonuclease</fullName>
    </submittedName>
</protein>
<evidence type="ECO:0000256" key="2">
    <source>
        <dbReference type="SAM" id="MobiDB-lite"/>
    </source>
</evidence>
<dbReference type="SMART" id="SM00507">
    <property type="entry name" value="HNHc"/>
    <property type="match status" value="1"/>
</dbReference>
<evidence type="ECO:0000313" key="5">
    <source>
        <dbReference type="Proteomes" id="UP000295411"/>
    </source>
</evidence>